<keyword evidence="1" id="KW-0472">Membrane</keyword>
<protein>
    <submittedName>
        <fullName evidence="2">Uncharacterized protein</fullName>
    </submittedName>
</protein>
<dbReference type="AlphaFoldDB" id="A0A9P4YPR0"/>
<sequence>MKAELLSIMDDIKVMTGCSDHDLDDRLDFASQSGGQLAAVLDRMRLSTREKPHVLVAYVYILYMAPFAGGRVRLFGQWEPRLTTAQRDDIVDGAVAIFDGMDGLVCELKWRVPSLHKLTEDSRREPVRDCKHGEPMNEDTELATGQCPFMAASHHPPQHRETAWAVSVGLLVVLAALIHCIFLTVQNREPARDYDLFTWMY</sequence>
<accession>A0A9P4YPR0</accession>
<dbReference type="RefSeq" id="XP_035319513.1">
    <property type="nucleotide sequence ID" value="XM_035464843.1"/>
</dbReference>
<feature type="transmembrane region" description="Helical" evidence="1">
    <location>
        <begin position="53"/>
        <end position="72"/>
    </location>
</feature>
<feature type="transmembrane region" description="Helical" evidence="1">
    <location>
        <begin position="163"/>
        <end position="185"/>
    </location>
</feature>
<dbReference type="OrthoDB" id="652091at2759"/>
<dbReference type="InterPro" id="IPR016084">
    <property type="entry name" value="Haem_Oase-like_multi-hlx"/>
</dbReference>
<evidence type="ECO:0000256" key="1">
    <source>
        <dbReference type="SAM" id="Phobius"/>
    </source>
</evidence>
<dbReference type="SUPFAM" id="SSF48613">
    <property type="entry name" value="Heme oxygenase-like"/>
    <property type="match status" value="1"/>
</dbReference>
<reference evidence="2" key="1">
    <citation type="submission" date="2020-03" db="EMBL/GenBank/DDBJ databases">
        <title>Site-based positive gene gene selection in Geosmithia morbida across the United States reveals a broad range of putative effectors and factors for local host and environmental adapation.</title>
        <authorList>
            <person name="Onufrak A."/>
            <person name="Murdoch R.W."/>
            <person name="Gazis R."/>
            <person name="Huff M."/>
            <person name="Staton M."/>
            <person name="Klingeman W."/>
            <person name="Hadziabdic D."/>
        </authorList>
    </citation>
    <scope>NUCLEOTIDE SEQUENCE</scope>
    <source>
        <strain evidence="2">1262</strain>
    </source>
</reference>
<dbReference type="GeneID" id="55969095"/>
<keyword evidence="1" id="KW-0812">Transmembrane</keyword>
<dbReference type="EMBL" id="JAANYQ010000015">
    <property type="protein sequence ID" value="KAF4120861.1"/>
    <property type="molecule type" value="Genomic_DNA"/>
</dbReference>
<proteinExistence type="predicted"/>
<evidence type="ECO:0000313" key="2">
    <source>
        <dbReference type="EMBL" id="KAF4120861.1"/>
    </source>
</evidence>
<evidence type="ECO:0000313" key="3">
    <source>
        <dbReference type="Proteomes" id="UP000749293"/>
    </source>
</evidence>
<gene>
    <name evidence="2" type="ORF">GMORB2_2865</name>
</gene>
<name>A0A9P4YPR0_9HYPO</name>
<dbReference type="Gene3D" id="1.20.910.10">
    <property type="entry name" value="Heme oxygenase-like"/>
    <property type="match status" value="1"/>
</dbReference>
<keyword evidence="1" id="KW-1133">Transmembrane helix</keyword>
<dbReference type="Proteomes" id="UP000749293">
    <property type="component" value="Unassembled WGS sequence"/>
</dbReference>
<keyword evidence="3" id="KW-1185">Reference proteome</keyword>
<comment type="caution">
    <text evidence="2">The sequence shown here is derived from an EMBL/GenBank/DDBJ whole genome shotgun (WGS) entry which is preliminary data.</text>
</comment>
<organism evidence="2 3">
    <name type="scientific">Geosmithia morbida</name>
    <dbReference type="NCBI Taxonomy" id="1094350"/>
    <lineage>
        <taxon>Eukaryota</taxon>
        <taxon>Fungi</taxon>
        <taxon>Dikarya</taxon>
        <taxon>Ascomycota</taxon>
        <taxon>Pezizomycotina</taxon>
        <taxon>Sordariomycetes</taxon>
        <taxon>Hypocreomycetidae</taxon>
        <taxon>Hypocreales</taxon>
        <taxon>Bionectriaceae</taxon>
        <taxon>Geosmithia</taxon>
    </lineage>
</organism>